<feature type="region of interest" description="Disordered" evidence="1">
    <location>
        <begin position="1"/>
        <end position="46"/>
    </location>
</feature>
<name>A0A561TRV8_9ACTN</name>
<dbReference type="InterPro" id="IPR047757">
    <property type="entry name" value="AfsA-like"/>
</dbReference>
<reference evidence="3 4" key="1">
    <citation type="submission" date="2019-06" db="EMBL/GenBank/DDBJ databases">
        <title>Sequencing the genomes of 1000 actinobacteria strains.</title>
        <authorList>
            <person name="Klenk H.-P."/>
        </authorList>
    </citation>
    <scope>NUCLEOTIDE SEQUENCE [LARGE SCALE GENOMIC DNA]</scope>
    <source>
        <strain evidence="3 4">DSM 41695</strain>
    </source>
</reference>
<comment type="caution">
    <text evidence="3">The sequence shown here is derived from an EMBL/GenBank/DDBJ whole genome shotgun (WGS) entry which is preliminary data.</text>
</comment>
<protein>
    <submittedName>
        <fullName evidence="3">A-factor biosynthesis hotdog protein</fullName>
    </submittedName>
</protein>
<sequence length="332" mass="36533">MFIQSSASSTMAKPTTESSGGSVSDTTARPRTAGRRHVDAPPGADHHRRVAKELVHLRDPQRVLITDWRHTGPDTFLLRAQWPTHSGSWAYDPRLLTQTIRQAGLTIAHAEYQVPLTHQTTLREFHYTVDPDFRVHPGEAPLFEVEVAIPGHGQTGRTARSLPMTMRIFREGVPVAGSQSDFGWISPAAYRRLRGEHLTVDWGNWPLPAPVDPASVGRAAASDVVLCPTGDPLRWLLRSDIANTHLLDHPVDHVPGLGLIEAAVQAAEATVRPGILHLTALDAEFERYVEFDTVCRIEAEPLRKGPDTVLVRVTGTQSGHTAFRSELTGTLR</sequence>
<dbReference type="EMBL" id="VIWV01000001">
    <property type="protein sequence ID" value="TWF89827.1"/>
    <property type="molecule type" value="Genomic_DNA"/>
</dbReference>
<proteinExistence type="predicted"/>
<dbReference type="GO" id="GO:0016740">
    <property type="term" value="F:transferase activity"/>
    <property type="evidence" value="ECO:0007669"/>
    <property type="project" value="InterPro"/>
</dbReference>
<evidence type="ECO:0000313" key="4">
    <source>
        <dbReference type="Proteomes" id="UP000316603"/>
    </source>
</evidence>
<dbReference type="Pfam" id="PF03756">
    <property type="entry name" value="AfsA"/>
    <property type="match status" value="2"/>
</dbReference>
<evidence type="ECO:0000259" key="2">
    <source>
        <dbReference type="Pfam" id="PF03756"/>
    </source>
</evidence>
<dbReference type="InterPro" id="IPR005509">
    <property type="entry name" value="AfsA_hotdog_dom"/>
</dbReference>
<accession>A0A561TRV8</accession>
<evidence type="ECO:0000313" key="3">
    <source>
        <dbReference type="EMBL" id="TWF89827.1"/>
    </source>
</evidence>
<organism evidence="3 4">
    <name type="scientific">Streptomyces capillispiralis</name>
    <dbReference type="NCBI Taxonomy" id="68182"/>
    <lineage>
        <taxon>Bacteria</taxon>
        <taxon>Bacillati</taxon>
        <taxon>Actinomycetota</taxon>
        <taxon>Actinomycetes</taxon>
        <taxon>Kitasatosporales</taxon>
        <taxon>Streptomycetaceae</taxon>
        <taxon>Streptomyces</taxon>
    </lineage>
</organism>
<dbReference type="Proteomes" id="UP000316603">
    <property type="component" value="Unassembled WGS sequence"/>
</dbReference>
<keyword evidence="4" id="KW-1185">Reference proteome</keyword>
<gene>
    <name evidence="3" type="ORF">FHX78_116870</name>
</gene>
<dbReference type="AlphaFoldDB" id="A0A561TRV8"/>
<feature type="domain" description="A-factor biosynthesis hotdog" evidence="2">
    <location>
        <begin position="54"/>
        <end position="176"/>
    </location>
</feature>
<feature type="compositionally biased region" description="Polar residues" evidence="1">
    <location>
        <begin position="1"/>
        <end position="29"/>
    </location>
</feature>
<evidence type="ECO:0000256" key="1">
    <source>
        <dbReference type="SAM" id="MobiDB-lite"/>
    </source>
</evidence>
<dbReference type="NCBIfam" id="NF041195">
    <property type="entry name" value="ScbA_BarX_GamBu"/>
    <property type="match status" value="1"/>
</dbReference>
<feature type="domain" description="A-factor biosynthesis hotdog" evidence="2">
    <location>
        <begin position="216"/>
        <end position="293"/>
    </location>
</feature>